<dbReference type="SUPFAM" id="SSF54593">
    <property type="entry name" value="Glyoxalase/Bleomycin resistance protein/Dihydroxybiphenyl dioxygenase"/>
    <property type="match status" value="1"/>
</dbReference>
<name>A0A6J4VQB4_9BACT</name>
<evidence type="ECO:0008006" key="2">
    <source>
        <dbReference type="Google" id="ProtNLM"/>
    </source>
</evidence>
<accession>A0A6J4VQB4</accession>
<evidence type="ECO:0000313" key="1">
    <source>
        <dbReference type="EMBL" id="CAA9584525.1"/>
    </source>
</evidence>
<protein>
    <recommendedName>
        <fullName evidence="2">VOC domain-containing protein</fullName>
    </recommendedName>
</protein>
<proteinExistence type="predicted"/>
<dbReference type="AlphaFoldDB" id="A0A6J4VQB4"/>
<dbReference type="Gene3D" id="3.10.180.10">
    <property type="entry name" value="2,3-Dihydroxybiphenyl 1,2-Dioxygenase, domain 1"/>
    <property type="match status" value="1"/>
</dbReference>
<organism evidence="1">
    <name type="scientific">uncultured Thermomicrobiales bacterium</name>
    <dbReference type="NCBI Taxonomy" id="1645740"/>
    <lineage>
        <taxon>Bacteria</taxon>
        <taxon>Pseudomonadati</taxon>
        <taxon>Thermomicrobiota</taxon>
        <taxon>Thermomicrobia</taxon>
        <taxon>Thermomicrobiales</taxon>
        <taxon>environmental samples</taxon>
    </lineage>
</organism>
<gene>
    <name evidence="1" type="ORF">AVDCRST_MAG88-3757</name>
</gene>
<dbReference type="InterPro" id="IPR029068">
    <property type="entry name" value="Glyas_Bleomycin-R_OHBP_Dase"/>
</dbReference>
<reference evidence="1" key="1">
    <citation type="submission" date="2020-02" db="EMBL/GenBank/DDBJ databases">
        <authorList>
            <person name="Meier V. D."/>
        </authorList>
    </citation>
    <scope>NUCLEOTIDE SEQUENCE</scope>
    <source>
        <strain evidence="1">AVDCRST_MAG88</strain>
    </source>
</reference>
<feature type="non-terminal residue" evidence="1">
    <location>
        <position position="1"/>
    </location>
</feature>
<dbReference type="EMBL" id="CADCWM010000915">
    <property type="protein sequence ID" value="CAA9584525.1"/>
    <property type="molecule type" value="Genomic_DNA"/>
</dbReference>
<sequence length="41" mass="4349">DELIGRGVAMGDVDDMGGVKYAGFSDPDGNTWTLQEIPAHL</sequence>